<name>A0A6L5GPR5_9FIRM</name>
<keyword evidence="3" id="KW-0813">Transport</keyword>
<accession>A0A6L5GPR5</accession>
<feature type="transmembrane region" description="Helical" evidence="10">
    <location>
        <begin position="386"/>
        <end position="408"/>
    </location>
</feature>
<dbReference type="PRINTS" id="PR00303">
    <property type="entry name" value="SECYTRNLCASE"/>
</dbReference>
<evidence type="ECO:0008006" key="13">
    <source>
        <dbReference type="Google" id="ProtNLM"/>
    </source>
</evidence>
<dbReference type="PANTHER" id="PTHR10906">
    <property type="entry name" value="SECY/SEC61-ALPHA FAMILY MEMBER"/>
    <property type="match status" value="1"/>
</dbReference>
<dbReference type="GO" id="GO:0016020">
    <property type="term" value="C:membrane"/>
    <property type="evidence" value="ECO:0007669"/>
    <property type="project" value="UniProtKB-SubCell"/>
</dbReference>
<organism evidence="11 12">
    <name type="scientific">Candidatus Pseudoramibacter fermentans</name>
    <dbReference type="NCBI Taxonomy" id="2594427"/>
    <lineage>
        <taxon>Bacteria</taxon>
        <taxon>Bacillati</taxon>
        <taxon>Bacillota</taxon>
        <taxon>Clostridia</taxon>
        <taxon>Eubacteriales</taxon>
        <taxon>Eubacteriaceae</taxon>
        <taxon>Pseudoramibacter</taxon>
    </lineage>
</organism>
<dbReference type="InterPro" id="IPR030659">
    <property type="entry name" value="SecY_CS"/>
</dbReference>
<dbReference type="Pfam" id="PF00344">
    <property type="entry name" value="SecY"/>
    <property type="match status" value="1"/>
</dbReference>
<dbReference type="Proteomes" id="UP000473648">
    <property type="component" value="Unassembled WGS sequence"/>
</dbReference>
<sequence>MIQRVSAENRLGSANRFRERRKANSMEIQKTHELSKRILFTIFVLVVYLTGKNILLYGVSAGGGRLIGVTVQSSLTMMFSGDRYQRTIMALGIMPYINASLLVQVISALKSANSRAKISKQKQDRWMFIAALAITVLMAVVQSADLTFRASAGPLFWVRLIVILEMIGGAMLTYALCTANEKRGIGAPMPIILLNVLTTLIENLSVHHYTHYPVLIAISAVVVAGTAFLENSIIKVPLQRVSIHNIHADQNYMAYKRNPVGIMPVMFATAAFIVPRYAVRLLAYLFPESQSLAEIRQNMVMTRPLGIGVYLVIIFVLTIGFSFIMLNPKESARQLQKNGDSIVGIYAGKKTTRYLVGLVLKWSVISGCLQAGCMAVSLILSLQGAIPTALAMIPSSAMILVSIVCSLVQEIGTYHRYDAYHFFM</sequence>
<proteinExistence type="inferred from homology"/>
<reference evidence="11" key="1">
    <citation type="journal article" date="2020" name="Appl. Environ. Microbiol.">
        <title>Medium-Chain Fatty Acid Synthesis by 'Candidatus Weimeria bifida' gen. nov., sp. nov., and 'Candidatus Pseudoramibacter fermentans' sp. nov.</title>
        <authorList>
            <person name="Scarborough M.J."/>
            <person name="Myers K.S."/>
            <person name="Donohue T.J."/>
            <person name="Noguera D.R."/>
        </authorList>
    </citation>
    <scope>NUCLEOTIDE SEQUENCE</scope>
    <source>
        <strain evidence="11">EUB1.1</strain>
    </source>
</reference>
<evidence type="ECO:0000256" key="8">
    <source>
        <dbReference type="ARBA" id="ARBA00023136"/>
    </source>
</evidence>
<dbReference type="GO" id="GO:0015031">
    <property type="term" value="P:protein transport"/>
    <property type="evidence" value="ECO:0007669"/>
    <property type="project" value="UniProtKB-KW"/>
</dbReference>
<evidence type="ECO:0000313" key="12">
    <source>
        <dbReference type="Proteomes" id="UP000473648"/>
    </source>
</evidence>
<evidence type="ECO:0000256" key="10">
    <source>
        <dbReference type="SAM" id="Phobius"/>
    </source>
</evidence>
<gene>
    <name evidence="11" type="ORF">FRC53_01070</name>
</gene>
<keyword evidence="8 10" id="KW-0472">Membrane</keyword>
<comment type="subcellular location">
    <subcellularLocation>
        <location evidence="1">Membrane</location>
        <topology evidence="1">Multi-pass membrane protein</topology>
    </subcellularLocation>
</comment>
<feature type="transmembrane region" description="Helical" evidence="10">
    <location>
        <begin position="156"/>
        <end position="177"/>
    </location>
</feature>
<comment type="similarity">
    <text evidence="2 9">Belongs to the SecY/SEC61-alpha family.</text>
</comment>
<feature type="transmembrane region" description="Helical" evidence="10">
    <location>
        <begin position="265"/>
        <end position="287"/>
    </location>
</feature>
<dbReference type="SUPFAM" id="SSF103491">
    <property type="entry name" value="Preprotein translocase SecY subunit"/>
    <property type="match status" value="1"/>
</dbReference>
<feature type="transmembrane region" description="Helical" evidence="10">
    <location>
        <begin position="212"/>
        <end position="229"/>
    </location>
</feature>
<evidence type="ECO:0000256" key="5">
    <source>
        <dbReference type="ARBA" id="ARBA00022927"/>
    </source>
</evidence>
<feature type="transmembrane region" description="Helical" evidence="10">
    <location>
        <begin position="38"/>
        <end position="59"/>
    </location>
</feature>
<evidence type="ECO:0000313" key="11">
    <source>
        <dbReference type="EMBL" id="MQM72032.1"/>
    </source>
</evidence>
<feature type="transmembrane region" description="Helical" evidence="10">
    <location>
        <begin position="189"/>
        <end position="206"/>
    </location>
</feature>
<dbReference type="AlphaFoldDB" id="A0A6L5GPR5"/>
<evidence type="ECO:0000256" key="6">
    <source>
        <dbReference type="ARBA" id="ARBA00022989"/>
    </source>
</evidence>
<evidence type="ECO:0000256" key="3">
    <source>
        <dbReference type="ARBA" id="ARBA00022448"/>
    </source>
</evidence>
<evidence type="ECO:0000256" key="2">
    <source>
        <dbReference type="ARBA" id="ARBA00005751"/>
    </source>
</evidence>
<dbReference type="EMBL" id="VOGB01000003">
    <property type="protein sequence ID" value="MQM72032.1"/>
    <property type="molecule type" value="Genomic_DNA"/>
</dbReference>
<keyword evidence="5" id="KW-0653">Protein transport</keyword>
<keyword evidence="12" id="KW-1185">Reference proteome</keyword>
<dbReference type="PIRSF" id="PIRSF004557">
    <property type="entry name" value="SecY"/>
    <property type="match status" value="1"/>
</dbReference>
<evidence type="ECO:0000256" key="7">
    <source>
        <dbReference type="ARBA" id="ARBA00023010"/>
    </source>
</evidence>
<evidence type="ECO:0000256" key="9">
    <source>
        <dbReference type="RuleBase" id="RU004349"/>
    </source>
</evidence>
<comment type="caution">
    <text evidence="11">The sequence shown here is derived from an EMBL/GenBank/DDBJ whole genome shotgun (WGS) entry which is preliminary data.</text>
</comment>
<keyword evidence="7" id="KW-0811">Translocation</keyword>
<feature type="transmembrane region" description="Helical" evidence="10">
    <location>
        <begin position="359"/>
        <end position="380"/>
    </location>
</feature>
<feature type="transmembrane region" description="Helical" evidence="10">
    <location>
        <begin position="307"/>
        <end position="326"/>
    </location>
</feature>
<evidence type="ECO:0000256" key="1">
    <source>
        <dbReference type="ARBA" id="ARBA00004141"/>
    </source>
</evidence>
<keyword evidence="4 10" id="KW-0812">Transmembrane</keyword>
<evidence type="ECO:0000256" key="4">
    <source>
        <dbReference type="ARBA" id="ARBA00022692"/>
    </source>
</evidence>
<protein>
    <recommendedName>
        <fullName evidence="13">Preprotein translocase subunit SecY</fullName>
    </recommendedName>
</protein>
<dbReference type="InterPro" id="IPR002208">
    <property type="entry name" value="SecY/SEC61-alpha"/>
</dbReference>
<dbReference type="Gene3D" id="1.10.3370.10">
    <property type="entry name" value="SecY subunit domain"/>
    <property type="match status" value="1"/>
</dbReference>
<dbReference type="PROSITE" id="PS00755">
    <property type="entry name" value="SECY_1"/>
    <property type="match status" value="1"/>
</dbReference>
<keyword evidence="6 10" id="KW-1133">Transmembrane helix</keyword>
<dbReference type="InterPro" id="IPR023201">
    <property type="entry name" value="SecY_dom_sf"/>
</dbReference>
<feature type="transmembrane region" description="Helical" evidence="10">
    <location>
        <begin position="87"/>
        <end position="106"/>
    </location>
</feature>
<feature type="transmembrane region" description="Helical" evidence="10">
    <location>
        <begin position="126"/>
        <end position="144"/>
    </location>
</feature>